<dbReference type="InterPro" id="IPR050448">
    <property type="entry name" value="OpgB/LTA_synthase_biosynth"/>
</dbReference>
<dbReference type="InterPro" id="IPR012160">
    <property type="entry name" value="LtaS-like"/>
</dbReference>
<dbReference type="GO" id="GO:0046872">
    <property type="term" value="F:metal ion binding"/>
    <property type="evidence" value="ECO:0007669"/>
    <property type="project" value="UniProtKB-KW"/>
</dbReference>
<evidence type="ECO:0000256" key="2">
    <source>
        <dbReference type="ARBA" id="ARBA00004936"/>
    </source>
</evidence>
<feature type="binding site" evidence="9">
    <location>
        <position position="440"/>
    </location>
    <ligand>
        <name>substrate</name>
    </ligand>
</feature>
<dbReference type="PANTHER" id="PTHR47371">
    <property type="entry name" value="LIPOTEICHOIC ACID SYNTHASE"/>
    <property type="match status" value="1"/>
</dbReference>
<evidence type="ECO:0000256" key="4">
    <source>
        <dbReference type="ARBA" id="ARBA00022475"/>
    </source>
</evidence>
<dbReference type="InterPro" id="IPR017850">
    <property type="entry name" value="Alkaline_phosphatase_core_sf"/>
</dbReference>
<evidence type="ECO:0000256" key="11">
    <source>
        <dbReference type="SAM" id="Phobius"/>
    </source>
</evidence>
<gene>
    <name evidence="13" type="ORF">SAMN05216366_12125</name>
</gene>
<proteinExistence type="inferred from homology"/>
<dbReference type="RefSeq" id="WP_074572724.1">
    <property type="nucleotide sequence ID" value="NZ_FNJQ01000021.1"/>
</dbReference>
<dbReference type="Proteomes" id="UP000182412">
    <property type="component" value="Unassembled WGS sequence"/>
</dbReference>
<dbReference type="AlphaFoldDB" id="A0A1H0T3U2"/>
<dbReference type="OrthoDB" id="5901192at2"/>
<reference evidence="13 14" key="1">
    <citation type="submission" date="2016-10" db="EMBL/GenBank/DDBJ databases">
        <authorList>
            <person name="de Groot N.N."/>
        </authorList>
    </citation>
    <scope>NUCLEOTIDE SEQUENCE [LARGE SCALE GENOMIC DNA]</scope>
    <source>
        <strain evidence="13 14">S137</strain>
    </source>
</reference>
<dbReference type="Pfam" id="PF00884">
    <property type="entry name" value="Sulfatase"/>
    <property type="match status" value="1"/>
</dbReference>
<dbReference type="SUPFAM" id="SSF53649">
    <property type="entry name" value="Alkaline phosphatase-like"/>
    <property type="match status" value="1"/>
</dbReference>
<evidence type="ECO:0000256" key="1">
    <source>
        <dbReference type="ARBA" id="ARBA00004651"/>
    </source>
</evidence>
<name>A0A1H0T3U2_SELRU</name>
<feature type="transmembrane region" description="Helical" evidence="11">
    <location>
        <begin position="172"/>
        <end position="190"/>
    </location>
</feature>
<feature type="binding site" evidence="10">
    <location>
        <position position="282"/>
    </location>
    <ligand>
        <name>Mn(2+)</name>
        <dbReference type="ChEBI" id="CHEBI:29035"/>
    </ligand>
</feature>
<evidence type="ECO:0000256" key="6">
    <source>
        <dbReference type="ARBA" id="ARBA00022989"/>
    </source>
</evidence>
<evidence type="ECO:0000256" key="3">
    <source>
        <dbReference type="ARBA" id="ARBA00009983"/>
    </source>
</evidence>
<dbReference type="GO" id="GO:0016740">
    <property type="term" value="F:transferase activity"/>
    <property type="evidence" value="ECO:0007669"/>
    <property type="project" value="UniProtKB-KW"/>
</dbReference>
<feature type="transmembrane region" description="Helical" evidence="11">
    <location>
        <begin position="136"/>
        <end position="160"/>
    </location>
</feature>
<evidence type="ECO:0000256" key="8">
    <source>
        <dbReference type="PIRSR" id="PIRSR005091-1"/>
    </source>
</evidence>
<evidence type="ECO:0000256" key="10">
    <source>
        <dbReference type="PIRSR" id="PIRSR005091-3"/>
    </source>
</evidence>
<comment type="subcellular location">
    <subcellularLocation>
        <location evidence="1">Cell membrane</location>
        <topology evidence="1">Multi-pass membrane protein</topology>
    </subcellularLocation>
</comment>
<feature type="active site" evidence="8">
    <location>
        <position position="322"/>
    </location>
</feature>
<dbReference type="Gene3D" id="3.30.1120.80">
    <property type="match status" value="1"/>
</dbReference>
<keyword evidence="4" id="KW-1003">Cell membrane</keyword>
<dbReference type="PANTHER" id="PTHR47371:SF3">
    <property type="entry name" value="PHOSPHOGLYCEROL TRANSFERASE I"/>
    <property type="match status" value="1"/>
</dbReference>
<keyword evidence="6 11" id="KW-1133">Transmembrane helix</keyword>
<evidence type="ECO:0000256" key="9">
    <source>
        <dbReference type="PIRSR" id="PIRSR005091-2"/>
    </source>
</evidence>
<evidence type="ECO:0000313" key="14">
    <source>
        <dbReference type="Proteomes" id="UP000182412"/>
    </source>
</evidence>
<feature type="transmembrane region" description="Helical" evidence="11">
    <location>
        <begin position="83"/>
        <end position="106"/>
    </location>
</feature>
<dbReference type="CDD" id="cd16015">
    <property type="entry name" value="LTA_synthase"/>
    <property type="match status" value="1"/>
</dbReference>
<dbReference type="GO" id="GO:0005886">
    <property type="term" value="C:plasma membrane"/>
    <property type="evidence" value="ECO:0007669"/>
    <property type="project" value="UniProtKB-SubCell"/>
</dbReference>
<feature type="binding site" evidence="10">
    <location>
        <position position="322"/>
    </location>
    <ligand>
        <name>Mn(2+)</name>
        <dbReference type="ChEBI" id="CHEBI:29035"/>
    </ligand>
</feature>
<feature type="transmembrane region" description="Helical" evidence="11">
    <location>
        <begin position="46"/>
        <end position="71"/>
    </location>
</feature>
<protein>
    <submittedName>
        <fullName evidence="13">Phosphoglycerol transferase MdoB</fullName>
    </submittedName>
</protein>
<evidence type="ECO:0000313" key="13">
    <source>
        <dbReference type="EMBL" id="SDP48485.1"/>
    </source>
</evidence>
<comment type="pathway">
    <text evidence="2">Cell wall biogenesis; lipoteichoic acid biosynthesis.</text>
</comment>
<dbReference type="EMBL" id="FNJQ01000021">
    <property type="protein sequence ID" value="SDP48485.1"/>
    <property type="molecule type" value="Genomic_DNA"/>
</dbReference>
<keyword evidence="7 11" id="KW-0472">Membrane</keyword>
<keyword evidence="9" id="KW-0464">Manganese</keyword>
<feature type="binding site" evidence="10">
    <location>
        <position position="491"/>
    </location>
    <ligand>
        <name>Mn(2+)</name>
        <dbReference type="ChEBI" id="CHEBI:29035"/>
    </ligand>
</feature>
<dbReference type="PIRSF" id="PIRSF005091">
    <property type="entry name" value="Mmb_sulf_HI1246"/>
    <property type="match status" value="1"/>
</dbReference>
<evidence type="ECO:0000259" key="12">
    <source>
        <dbReference type="Pfam" id="PF00884"/>
    </source>
</evidence>
<feature type="domain" description="Sulfatase N-terminal" evidence="12">
    <location>
        <begin position="274"/>
        <end position="542"/>
    </location>
</feature>
<keyword evidence="13" id="KW-0808">Transferase</keyword>
<evidence type="ECO:0000256" key="7">
    <source>
        <dbReference type="ARBA" id="ARBA00023136"/>
    </source>
</evidence>
<accession>A0A1H0T3U2</accession>
<sequence length="635" mass="71675">MKFHRMRYLGSLFATFMGTQSALRLLLFTITLSTVSLGVLDVLRTFALGAFYDACAAFFFCLPLALLLLILPTRWLNRKWGQWVVLAAAFLMNFLLAFSTAAQFFFWQEFHTNFNFIAVDYLIYTTEMIGNIVEAYPMWVIIPALLLAAGAMTYGQSRFLCPPFNPKQKGRLLLEIVLTVVVLSLITSSSRDEWREKVSPNQYNIELAGNGPYGFVHAFFSNELNYHQFYKEAGENTVLLNLRGLLAADNVSFKEDNGIGRRVQNGNELTARKPNVVLITVESLSSDYCGAFGAQDSWTPELDKLAADSYVFSRMYATGTRTVRGLEAISLSVPPTPGQSILRRQNCDNLATLGDALRQNGYQTDFVYGGYGYFDNMNEFFGSNGYTIKDRVEIPSEEIVQETAWGVADEVLFNQVLKSMDEHAAKGERAMEMVMTTSNHSPYTFPEGRVEAQQGEREGAVRYTDWAIADFLRRAQEKPWFKDTVFVIVADHQARAAGKTELPVNRYHIPCMIYAPGMIAPGQNDRLISQMDLAPTLMGMLGLSYDSRFMGRDIFHTPPEADRIFISTYQSMGYIRGDKLVILEPGRRAVTYEITDWQNSIYKTVPEDEQLENEAITWYQGASDLFNKGGLKIGF</sequence>
<evidence type="ECO:0000256" key="5">
    <source>
        <dbReference type="ARBA" id="ARBA00022692"/>
    </source>
</evidence>
<dbReference type="Gene3D" id="3.40.720.10">
    <property type="entry name" value="Alkaline Phosphatase, subunit A"/>
    <property type="match status" value="1"/>
</dbReference>
<dbReference type="InterPro" id="IPR000917">
    <property type="entry name" value="Sulfatase_N"/>
</dbReference>
<feature type="transmembrane region" description="Helical" evidence="11">
    <location>
        <begin position="21"/>
        <end position="40"/>
    </location>
</feature>
<organism evidence="13 14">
    <name type="scientific">Selenomonas ruminantium</name>
    <dbReference type="NCBI Taxonomy" id="971"/>
    <lineage>
        <taxon>Bacteria</taxon>
        <taxon>Bacillati</taxon>
        <taxon>Bacillota</taxon>
        <taxon>Negativicutes</taxon>
        <taxon>Selenomonadales</taxon>
        <taxon>Selenomonadaceae</taxon>
        <taxon>Selenomonas</taxon>
    </lineage>
</organism>
<keyword evidence="9" id="KW-0479">Metal-binding</keyword>
<keyword evidence="5 11" id="KW-0812">Transmembrane</keyword>
<feature type="binding site" evidence="10">
    <location>
        <position position="492"/>
    </location>
    <ligand>
        <name>Mn(2+)</name>
        <dbReference type="ChEBI" id="CHEBI:29035"/>
    </ligand>
</feature>
<comment type="similarity">
    <text evidence="3">Belongs to the LTA synthase family.</text>
</comment>